<gene>
    <name evidence="1" type="ORF">GX656_02425</name>
</gene>
<dbReference type="EMBL" id="JAAZBX010000007">
    <property type="protein sequence ID" value="NLD25472.1"/>
    <property type="molecule type" value="Genomic_DNA"/>
</dbReference>
<proteinExistence type="predicted"/>
<dbReference type="AlphaFoldDB" id="A0A847D0V9"/>
<evidence type="ECO:0000313" key="2">
    <source>
        <dbReference type="Proteomes" id="UP000545876"/>
    </source>
</evidence>
<reference evidence="1 2" key="1">
    <citation type="journal article" date="2020" name="Biotechnol. Biofuels">
        <title>New insights from the biogas microbiome by comprehensive genome-resolved metagenomics of nearly 1600 species originating from multiple anaerobic digesters.</title>
        <authorList>
            <person name="Campanaro S."/>
            <person name="Treu L."/>
            <person name="Rodriguez-R L.M."/>
            <person name="Kovalovszki A."/>
            <person name="Ziels R.M."/>
            <person name="Maus I."/>
            <person name="Zhu X."/>
            <person name="Kougias P.G."/>
            <person name="Basile A."/>
            <person name="Luo G."/>
            <person name="Schluter A."/>
            <person name="Konstantinidis K.T."/>
            <person name="Angelidaki I."/>
        </authorList>
    </citation>
    <scope>NUCLEOTIDE SEQUENCE [LARGE SCALE GENOMIC DNA]</scope>
    <source>
        <strain evidence="1">AS06rmzACSIP_65</strain>
    </source>
</reference>
<protein>
    <submittedName>
        <fullName evidence="1">Uncharacterized protein</fullName>
    </submittedName>
</protein>
<name>A0A847D0V9_9BACT</name>
<evidence type="ECO:0000313" key="1">
    <source>
        <dbReference type="EMBL" id="NLD25472.1"/>
    </source>
</evidence>
<comment type="caution">
    <text evidence="1">The sequence shown here is derived from an EMBL/GenBank/DDBJ whole genome shotgun (WGS) entry which is preliminary data.</text>
</comment>
<accession>A0A847D0V9</accession>
<organism evidence="1 2">
    <name type="scientific">Candidatus Dojkabacteria bacterium</name>
    <dbReference type="NCBI Taxonomy" id="2099670"/>
    <lineage>
        <taxon>Bacteria</taxon>
        <taxon>Candidatus Dojkabacteria</taxon>
    </lineage>
</organism>
<dbReference type="Proteomes" id="UP000545876">
    <property type="component" value="Unassembled WGS sequence"/>
</dbReference>
<sequence>MLSIVLGACNPNPTNVPTIEPTATPSPTPFVWSCENDPVRGVSLDLEGMYKTSIENRYVPGCTQGFFIGLSGEAYQINFLFKDYQAISLDNSFIANLETTVEWEIYAYDYFVPHHSQKKGDIISFVMPAPGYFLLDRNGYLYFGVFDDPNFEDYVRVFVDGEEWFASSTTVRILLSPNGEYIVPEGATVRIESIKDAVDYQGLENYGTLGWIEAIVFERTYPGDTAKTNHPILNEETQIDFGPYGIYKPSFNEERNKWGLSLSEESMVKPGIWEEGYLRDFIWHGGAYVFYMPADGVVFWNRRTSSILFEGDETDSDTDKIDAHLYREGDLVVVYFERASLDDFYIEFLN</sequence>